<evidence type="ECO:0008006" key="9">
    <source>
        <dbReference type="Google" id="ProtNLM"/>
    </source>
</evidence>
<feature type="domain" description="Immunoglobulin" evidence="6">
    <location>
        <begin position="47"/>
        <end position="132"/>
    </location>
</feature>
<evidence type="ECO:0000313" key="7">
    <source>
        <dbReference type="Ensembl" id="ENSCPBP00000019010.1"/>
    </source>
</evidence>
<feature type="region of interest" description="Disordered" evidence="4">
    <location>
        <begin position="575"/>
        <end position="602"/>
    </location>
</feature>
<reference evidence="7" key="2">
    <citation type="submission" date="2025-09" db="UniProtKB">
        <authorList>
            <consortium name="Ensembl"/>
        </authorList>
    </citation>
    <scope>IDENTIFICATION</scope>
</reference>
<dbReference type="PANTHER" id="PTHR11738:SF186">
    <property type="entry name" value="OSTEOCLAST-ASSOCIATED IMMUNOGLOBULIN-LIKE RECEPTOR"/>
    <property type="match status" value="1"/>
</dbReference>
<keyword evidence="2" id="KW-1015">Disulfide bond</keyword>
<dbReference type="SUPFAM" id="SSF48726">
    <property type="entry name" value="Immunoglobulin"/>
    <property type="match status" value="4"/>
</dbReference>
<keyword evidence="1" id="KW-0732">Signal</keyword>
<feature type="domain" description="Immunoglobulin subtype 2" evidence="5">
    <location>
        <begin position="250"/>
        <end position="313"/>
    </location>
</feature>
<dbReference type="Proteomes" id="UP000694380">
    <property type="component" value="Unplaced"/>
</dbReference>
<proteinExistence type="predicted"/>
<protein>
    <recommendedName>
        <fullName evidence="9">Ig-like domain-containing protein</fullName>
    </recommendedName>
</protein>
<sequence>LTPPQSATATPADASRCCPPPPASPLLCSGSAQLLLSGRALPQRTAHLTSVTTPGADVTIRCQGQRRNVTFFLHKAGDLNPQRHMDPAGDRVEFRIPTVGRQHGGNYSCSYRPRSEPFVSSEPSDTVQLVVAGEESGSAAQLPAPHPDGPSGGLCTNGMLRCRCAGVRVLLSKAGDPDARRSMDPPGDVAAFPIRNVSRGDAGSYSCQYRTKWDPPVWSEPSDPVELVISGEGLRSAAPFTAFQGCAGVAPGGAVTIRCECRCRGVRVLLSKAGDPDARRSMDPVGDVAEFPIRSVSRRDAGNYSCQYSTKWDPPVWSEPSNPVELVISGEGARLVSLLPAPHPAEPSGRAVTIRCECRCREARFLLSKAEDPEARRSMDPAGDVAEFPIHSVSRRNAGSYSCQYSIKSNPPIWSEPSDLVELVIAGEGPGSTSLLPAPHPAGPSGGLALRDTQSQALPWAQQRGRLAWEWGRSHWWVLQPGESSSCWRFGAQGGGIPAPRGIGADSMGAPGLEHAWGKISGCSAPTGSQASLPATSSSASSPERAASPLLCLPPSACRRQTAVWWRSKLQVGWGRSGNVTHSGEEAEKRQGWDGDLGKESE</sequence>
<dbReference type="InterPro" id="IPR003598">
    <property type="entry name" value="Ig_sub2"/>
</dbReference>
<evidence type="ECO:0000256" key="3">
    <source>
        <dbReference type="ARBA" id="ARBA00023319"/>
    </source>
</evidence>
<feature type="compositionally biased region" description="Low complexity" evidence="4">
    <location>
        <begin position="529"/>
        <end position="546"/>
    </location>
</feature>
<dbReference type="GeneTree" id="ENSGT01150000286974"/>
<evidence type="ECO:0000256" key="4">
    <source>
        <dbReference type="SAM" id="MobiDB-lite"/>
    </source>
</evidence>
<dbReference type="InterPro" id="IPR036179">
    <property type="entry name" value="Ig-like_dom_sf"/>
</dbReference>
<feature type="domain" description="Immunoglobulin subtype 2" evidence="5">
    <location>
        <begin position="53"/>
        <end position="116"/>
    </location>
</feature>
<evidence type="ECO:0000256" key="1">
    <source>
        <dbReference type="ARBA" id="ARBA00022729"/>
    </source>
</evidence>
<dbReference type="PANTHER" id="PTHR11738">
    <property type="entry name" value="MHC CLASS I NK CELL RECEPTOR"/>
    <property type="match status" value="1"/>
</dbReference>
<dbReference type="InterPro" id="IPR013151">
    <property type="entry name" value="Immunoglobulin_dom"/>
</dbReference>
<dbReference type="Gene3D" id="2.60.40.10">
    <property type="entry name" value="Immunoglobulins"/>
    <property type="match status" value="4"/>
</dbReference>
<dbReference type="SMART" id="SM00409">
    <property type="entry name" value="IG"/>
    <property type="match status" value="4"/>
</dbReference>
<dbReference type="Pfam" id="PF00047">
    <property type="entry name" value="ig"/>
    <property type="match status" value="1"/>
</dbReference>
<feature type="domain" description="Immunoglobulin" evidence="6">
    <location>
        <begin position="150"/>
        <end position="230"/>
    </location>
</feature>
<evidence type="ECO:0000313" key="8">
    <source>
        <dbReference type="Proteomes" id="UP000694380"/>
    </source>
</evidence>
<keyword evidence="3" id="KW-0393">Immunoglobulin domain</keyword>
<reference evidence="7" key="1">
    <citation type="submission" date="2025-08" db="UniProtKB">
        <authorList>
            <consortium name="Ensembl"/>
        </authorList>
    </citation>
    <scope>IDENTIFICATION</scope>
</reference>
<feature type="compositionally biased region" description="Basic and acidic residues" evidence="4">
    <location>
        <begin position="583"/>
        <end position="602"/>
    </location>
</feature>
<feature type="domain" description="Immunoglobulin" evidence="6">
    <location>
        <begin position="340"/>
        <end position="423"/>
    </location>
</feature>
<dbReference type="GO" id="GO:0002764">
    <property type="term" value="P:immune response-regulating signaling pathway"/>
    <property type="evidence" value="ECO:0007669"/>
    <property type="project" value="TreeGrafter"/>
</dbReference>
<dbReference type="Ensembl" id="ENSCPBT00000022409.1">
    <property type="protein sequence ID" value="ENSCPBP00000019010.1"/>
    <property type="gene ID" value="ENSCPBG00000013749.1"/>
</dbReference>
<evidence type="ECO:0000259" key="5">
    <source>
        <dbReference type="SMART" id="SM00408"/>
    </source>
</evidence>
<name>A0A8C3HJH1_CHRPI</name>
<dbReference type="FunFam" id="2.60.40.10:FF:000049">
    <property type="entry name" value="Leukocyte immunoglobulin-like receptor subfamily B member 1"/>
    <property type="match status" value="4"/>
</dbReference>
<evidence type="ECO:0000256" key="2">
    <source>
        <dbReference type="ARBA" id="ARBA00023157"/>
    </source>
</evidence>
<dbReference type="InterPro" id="IPR013783">
    <property type="entry name" value="Ig-like_fold"/>
</dbReference>
<accession>A0A8C3HJH1</accession>
<feature type="region of interest" description="Disordered" evidence="4">
    <location>
        <begin position="527"/>
        <end position="546"/>
    </location>
</feature>
<keyword evidence="8" id="KW-1185">Reference proteome</keyword>
<dbReference type="AlphaFoldDB" id="A0A8C3HJH1"/>
<dbReference type="InterPro" id="IPR003599">
    <property type="entry name" value="Ig_sub"/>
</dbReference>
<dbReference type="InterPro" id="IPR050412">
    <property type="entry name" value="Ig-like_Receptors_ImmuneReg"/>
</dbReference>
<dbReference type="SMART" id="SM00408">
    <property type="entry name" value="IGc2"/>
    <property type="match status" value="2"/>
</dbReference>
<feature type="domain" description="Immunoglobulin" evidence="6">
    <location>
        <begin position="244"/>
        <end position="329"/>
    </location>
</feature>
<evidence type="ECO:0000259" key="6">
    <source>
        <dbReference type="SMART" id="SM00409"/>
    </source>
</evidence>
<organism evidence="7 8">
    <name type="scientific">Chrysemys picta bellii</name>
    <name type="common">Western painted turtle</name>
    <name type="synonym">Emys bellii</name>
    <dbReference type="NCBI Taxonomy" id="8478"/>
    <lineage>
        <taxon>Eukaryota</taxon>
        <taxon>Metazoa</taxon>
        <taxon>Chordata</taxon>
        <taxon>Craniata</taxon>
        <taxon>Vertebrata</taxon>
        <taxon>Euteleostomi</taxon>
        <taxon>Archelosauria</taxon>
        <taxon>Testudinata</taxon>
        <taxon>Testudines</taxon>
        <taxon>Cryptodira</taxon>
        <taxon>Durocryptodira</taxon>
        <taxon>Testudinoidea</taxon>
        <taxon>Emydidae</taxon>
        <taxon>Chrysemys</taxon>
    </lineage>
</organism>